<gene>
    <name evidence="1" type="ORF">HCUR_00420</name>
</gene>
<dbReference type="AlphaFoldDB" id="A0A2S5RA79"/>
<organism evidence="1 2">
    <name type="scientific">Holospora curviuscula</name>
    <dbReference type="NCBI Taxonomy" id="1082868"/>
    <lineage>
        <taxon>Bacteria</taxon>
        <taxon>Pseudomonadati</taxon>
        <taxon>Pseudomonadota</taxon>
        <taxon>Alphaproteobacteria</taxon>
        <taxon>Holosporales</taxon>
        <taxon>Holosporaceae</taxon>
        <taxon>Holospora</taxon>
    </lineage>
</organism>
<evidence type="ECO:0000313" key="1">
    <source>
        <dbReference type="EMBL" id="PPE04229.1"/>
    </source>
</evidence>
<accession>A0A2S5RA79</accession>
<dbReference type="EMBL" id="PHHC01000078">
    <property type="protein sequence ID" value="PPE04229.1"/>
    <property type="molecule type" value="Genomic_DNA"/>
</dbReference>
<reference evidence="1 2" key="1">
    <citation type="submission" date="2017-11" db="EMBL/GenBank/DDBJ databases">
        <title>Comparative genomic analysis of Holospora spp., intranuclear symbionts of paramecia.</title>
        <authorList>
            <person name="Garushyants S.K."/>
            <person name="Beliavskaya A."/>
            <person name="Malko D.B."/>
            <person name="Logacheva M.D."/>
            <person name="Rautian M.S."/>
            <person name="Gelfand M.S."/>
        </authorList>
    </citation>
    <scope>NUCLEOTIDE SEQUENCE [LARGE SCALE GENOMIC DNA]</scope>
    <source>
        <strain evidence="2">02AZ16</strain>
    </source>
</reference>
<protein>
    <submittedName>
        <fullName evidence="1">Uncharacterized protein</fullName>
    </submittedName>
</protein>
<proteinExistence type="predicted"/>
<dbReference type="Proteomes" id="UP000239425">
    <property type="component" value="Unassembled WGS sequence"/>
</dbReference>
<name>A0A2S5RA79_9PROT</name>
<comment type="caution">
    <text evidence="1">The sequence shown here is derived from an EMBL/GenBank/DDBJ whole genome shotgun (WGS) entry which is preliminary data.</text>
</comment>
<evidence type="ECO:0000313" key="2">
    <source>
        <dbReference type="Proteomes" id="UP000239425"/>
    </source>
</evidence>
<sequence length="66" mass="7840">MALLRLIIPESDWDYKACEHHTNKFFSVPNLRTQEELIMKQRVSGASPHFRHRNLEKCEVYTAPKK</sequence>
<keyword evidence="2" id="KW-1185">Reference proteome</keyword>